<gene>
    <name evidence="2" type="ORF">EYF80_024496</name>
</gene>
<proteinExistence type="predicted"/>
<dbReference type="AlphaFoldDB" id="A0A4Z2HID9"/>
<evidence type="ECO:0000313" key="3">
    <source>
        <dbReference type="Proteomes" id="UP000314294"/>
    </source>
</evidence>
<accession>A0A4Z2HID9</accession>
<evidence type="ECO:0000256" key="1">
    <source>
        <dbReference type="SAM" id="MobiDB-lite"/>
    </source>
</evidence>
<evidence type="ECO:0000313" key="2">
    <source>
        <dbReference type="EMBL" id="TNN65341.1"/>
    </source>
</evidence>
<feature type="region of interest" description="Disordered" evidence="1">
    <location>
        <begin position="30"/>
        <end position="68"/>
    </location>
</feature>
<protein>
    <submittedName>
        <fullName evidence="2">Uncharacterized protein</fullName>
    </submittedName>
</protein>
<comment type="caution">
    <text evidence="2">The sequence shown here is derived from an EMBL/GenBank/DDBJ whole genome shotgun (WGS) entry which is preliminary data.</text>
</comment>
<keyword evidence="3" id="KW-1185">Reference proteome</keyword>
<name>A0A4Z2HID9_9TELE</name>
<reference evidence="2 3" key="1">
    <citation type="submission" date="2019-03" db="EMBL/GenBank/DDBJ databases">
        <title>First draft genome of Liparis tanakae, snailfish: a comprehensive survey of snailfish specific genes.</title>
        <authorList>
            <person name="Kim W."/>
            <person name="Song I."/>
            <person name="Jeong J.-H."/>
            <person name="Kim D."/>
            <person name="Kim S."/>
            <person name="Ryu S."/>
            <person name="Song J.Y."/>
            <person name="Lee S.K."/>
        </authorList>
    </citation>
    <scope>NUCLEOTIDE SEQUENCE [LARGE SCALE GENOMIC DNA]</scope>
    <source>
        <tissue evidence="2">Muscle</tissue>
    </source>
</reference>
<organism evidence="2 3">
    <name type="scientific">Liparis tanakae</name>
    <name type="common">Tanaka's snailfish</name>
    <dbReference type="NCBI Taxonomy" id="230148"/>
    <lineage>
        <taxon>Eukaryota</taxon>
        <taxon>Metazoa</taxon>
        <taxon>Chordata</taxon>
        <taxon>Craniata</taxon>
        <taxon>Vertebrata</taxon>
        <taxon>Euteleostomi</taxon>
        <taxon>Actinopterygii</taxon>
        <taxon>Neopterygii</taxon>
        <taxon>Teleostei</taxon>
        <taxon>Neoteleostei</taxon>
        <taxon>Acanthomorphata</taxon>
        <taxon>Eupercaria</taxon>
        <taxon>Perciformes</taxon>
        <taxon>Cottioidei</taxon>
        <taxon>Cottales</taxon>
        <taxon>Liparidae</taxon>
        <taxon>Liparis</taxon>
    </lineage>
</organism>
<dbReference type="Proteomes" id="UP000314294">
    <property type="component" value="Unassembled WGS sequence"/>
</dbReference>
<dbReference type="EMBL" id="SRLO01000237">
    <property type="protein sequence ID" value="TNN65341.1"/>
    <property type="molecule type" value="Genomic_DNA"/>
</dbReference>
<sequence length="68" mass="7382">MTLEPPLDRHLGTTGAQQPVHILDMIHGGLKCEKRSPGPRPSSPLHTVQHRSRNSRSPVQKDNGGGRG</sequence>